<evidence type="ECO:0000256" key="6">
    <source>
        <dbReference type="SAM" id="Phobius"/>
    </source>
</evidence>
<dbReference type="GO" id="GO:0015297">
    <property type="term" value="F:antiporter activity"/>
    <property type="evidence" value="ECO:0007669"/>
    <property type="project" value="InterPro"/>
</dbReference>
<feature type="transmembrane region" description="Helical" evidence="6">
    <location>
        <begin position="293"/>
        <end position="313"/>
    </location>
</feature>
<evidence type="ECO:0000256" key="1">
    <source>
        <dbReference type="ARBA" id="ARBA00004141"/>
    </source>
</evidence>
<dbReference type="PANTHER" id="PTHR43021:SF2">
    <property type="entry name" value="CATION_H+ EXCHANGER DOMAIN-CONTAINING PROTEIN"/>
    <property type="match status" value="1"/>
</dbReference>
<evidence type="ECO:0000313" key="9">
    <source>
        <dbReference type="Proteomes" id="UP000318017"/>
    </source>
</evidence>
<feature type="transmembrane region" description="Helical" evidence="6">
    <location>
        <begin position="195"/>
        <end position="213"/>
    </location>
</feature>
<feature type="transmembrane region" description="Helical" evidence="6">
    <location>
        <begin position="366"/>
        <end position="387"/>
    </location>
</feature>
<accession>A0A518GHL4</accession>
<feature type="domain" description="CBS" evidence="7">
    <location>
        <begin position="505"/>
        <end position="564"/>
    </location>
</feature>
<protein>
    <submittedName>
        <fullName evidence="8">Putative voltage-gated ClC-type chloride channel ClcB</fullName>
    </submittedName>
</protein>
<dbReference type="OrthoDB" id="9793589at2"/>
<feature type="transmembrane region" description="Helical" evidence="6">
    <location>
        <begin position="120"/>
        <end position="142"/>
    </location>
</feature>
<keyword evidence="9" id="KW-1185">Reference proteome</keyword>
<feature type="transmembrane region" description="Helical" evidence="6">
    <location>
        <begin position="12"/>
        <end position="32"/>
    </location>
</feature>
<keyword evidence="5" id="KW-0129">CBS domain</keyword>
<dbReference type="InterPro" id="IPR038770">
    <property type="entry name" value="Na+/solute_symporter_sf"/>
</dbReference>
<evidence type="ECO:0000256" key="5">
    <source>
        <dbReference type="PROSITE-ProRule" id="PRU00703"/>
    </source>
</evidence>
<dbReference type="Gene3D" id="1.20.1530.20">
    <property type="match status" value="1"/>
</dbReference>
<feature type="transmembrane region" description="Helical" evidence="6">
    <location>
        <begin position="39"/>
        <end position="56"/>
    </location>
</feature>
<keyword evidence="3 6" id="KW-1133">Transmembrane helix</keyword>
<name>A0A518GHL4_9BACT</name>
<feature type="transmembrane region" description="Helical" evidence="6">
    <location>
        <begin position="225"/>
        <end position="245"/>
    </location>
</feature>
<gene>
    <name evidence="8" type="ORF">Q31a_64670</name>
</gene>
<dbReference type="GO" id="GO:0016020">
    <property type="term" value="C:membrane"/>
    <property type="evidence" value="ECO:0007669"/>
    <property type="project" value="UniProtKB-SubCell"/>
</dbReference>
<dbReference type="KEGG" id="ahel:Q31a_64670"/>
<dbReference type="EMBL" id="CP036298">
    <property type="protein sequence ID" value="QDV28074.1"/>
    <property type="molecule type" value="Genomic_DNA"/>
</dbReference>
<feature type="transmembrane region" description="Helical" evidence="6">
    <location>
        <begin position="62"/>
        <end position="82"/>
    </location>
</feature>
<dbReference type="InterPro" id="IPR046342">
    <property type="entry name" value="CBS_dom_sf"/>
</dbReference>
<dbReference type="PROSITE" id="PS51371">
    <property type="entry name" value="CBS"/>
    <property type="match status" value="1"/>
</dbReference>
<dbReference type="AlphaFoldDB" id="A0A518GHL4"/>
<keyword evidence="2 6" id="KW-0812">Transmembrane</keyword>
<evidence type="ECO:0000256" key="3">
    <source>
        <dbReference type="ARBA" id="ARBA00022989"/>
    </source>
</evidence>
<dbReference type="Pfam" id="PF00571">
    <property type="entry name" value="CBS"/>
    <property type="match status" value="1"/>
</dbReference>
<sequence length="564" mass="60608">MPDALPFELHSAVAFGLLLLAALLGGIVADLLRVPKVTAYLLAGVLVGPSIAHWITTDQLHHFAPLTKLAMALVLLELGYQFPLAHLRPILRHALWLSLGELVTTFVLVTSAVLLFDGGWAMAVLLGALALATAPATTVLVFKESNSEGPVTELAGVLVAFNNIAAIIGFEVLFITAQMMSGDFEGPALPVFGRLLADLGGATLMGLLAGLTISYGSGLLNRRRWLVMILAVAILLLGLCETWHLPYMLTFLVAGMVIVNTSESTGPLLLEQEKIAGLLVVVFFTVHGAELDLAAFLSAGLLGVVYIVARSAGKIFGLRWAAHLRGEAATVRRYLGSCMLAQAGAAIALALVAAERWPAVGTQIQVIILGSVVFFEIVGPICIRWAVLKAGEVPLAQAISHRTESASSQAGKMWHHGREALGLKQKQPPNVQNMVVRDLLRAGVTGLKQTANFDQVVNYIQRSHDNTYMVVNSQQQMVGVIRYNQLSDTFFDSSIDNLVRAEDLTSPIDLAVYPDEPLSRAAEVFRSSSDDVLPVISRDEPSRLLGVIRRGDLTSLAVRFRPAN</sequence>
<dbReference type="InterPro" id="IPR000644">
    <property type="entry name" value="CBS_dom"/>
</dbReference>
<evidence type="ECO:0000259" key="7">
    <source>
        <dbReference type="PROSITE" id="PS51371"/>
    </source>
</evidence>
<evidence type="ECO:0000313" key="8">
    <source>
        <dbReference type="EMBL" id="QDV28074.1"/>
    </source>
</evidence>
<reference evidence="8 9" key="1">
    <citation type="submission" date="2019-02" db="EMBL/GenBank/DDBJ databases">
        <title>Deep-cultivation of Planctomycetes and their phenomic and genomic characterization uncovers novel biology.</title>
        <authorList>
            <person name="Wiegand S."/>
            <person name="Jogler M."/>
            <person name="Boedeker C."/>
            <person name="Pinto D."/>
            <person name="Vollmers J."/>
            <person name="Rivas-Marin E."/>
            <person name="Kohn T."/>
            <person name="Peeters S.H."/>
            <person name="Heuer A."/>
            <person name="Rast P."/>
            <person name="Oberbeckmann S."/>
            <person name="Bunk B."/>
            <person name="Jeske O."/>
            <person name="Meyerdierks A."/>
            <person name="Storesund J.E."/>
            <person name="Kallscheuer N."/>
            <person name="Luecker S."/>
            <person name="Lage O.M."/>
            <person name="Pohl T."/>
            <person name="Merkel B.J."/>
            <person name="Hornburger P."/>
            <person name="Mueller R.-W."/>
            <person name="Bruemmer F."/>
            <person name="Labrenz M."/>
            <person name="Spormann A.M."/>
            <person name="Op den Camp H."/>
            <person name="Overmann J."/>
            <person name="Amann R."/>
            <person name="Jetten M.S.M."/>
            <person name="Mascher T."/>
            <person name="Medema M.H."/>
            <person name="Devos D.P."/>
            <person name="Kaster A.-K."/>
            <person name="Ovreas L."/>
            <person name="Rohde M."/>
            <person name="Galperin M.Y."/>
            <person name="Jogler C."/>
        </authorList>
    </citation>
    <scope>NUCLEOTIDE SEQUENCE [LARGE SCALE GENOMIC DNA]</scope>
    <source>
        <strain evidence="8 9">Q31a</strain>
    </source>
</reference>
<dbReference type="SUPFAM" id="SSF54631">
    <property type="entry name" value="CBS-domain pair"/>
    <property type="match status" value="1"/>
</dbReference>
<feature type="transmembrane region" description="Helical" evidence="6">
    <location>
        <begin position="334"/>
        <end position="354"/>
    </location>
</feature>
<organism evidence="8 9">
    <name type="scientific">Aureliella helgolandensis</name>
    <dbReference type="NCBI Taxonomy" id="2527968"/>
    <lineage>
        <taxon>Bacteria</taxon>
        <taxon>Pseudomonadati</taxon>
        <taxon>Planctomycetota</taxon>
        <taxon>Planctomycetia</taxon>
        <taxon>Pirellulales</taxon>
        <taxon>Pirellulaceae</taxon>
        <taxon>Aureliella</taxon>
    </lineage>
</organism>
<comment type="subcellular location">
    <subcellularLocation>
        <location evidence="1">Membrane</location>
        <topology evidence="1">Multi-pass membrane protein</topology>
    </subcellularLocation>
</comment>
<feature type="transmembrane region" description="Helical" evidence="6">
    <location>
        <begin position="154"/>
        <end position="175"/>
    </location>
</feature>
<dbReference type="PANTHER" id="PTHR43021">
    <property type="entry name" value="NA(+)/H(+) ANTIPORTER-RELATED"/>
    <property type="match status" value="1"/>
</dbReference>
<dbReference type="InterPro" id="IPR006153">
    <property type="entry name" value="Cation/H_exchanger_TM"/>
</dbReference>
<proteinExistence type="predicted"/>
<dbReference type="Gene3D" id="3.10.580.10">
    <property type="entry name" value="CBS-domain"/>
    <property type="match status" value="1"/>
</dbReference>
<keyword evidence="4 6" id="KW-0472">Membrane</keyword>
<dbReference type="GO" id="GO:1902600">
    <property type="term" value="P:proton transmembrane transport"/>
    <property type="evidence" value="ECO:0007669"/>
    <property type="project" value="InterPro"/>
</dbReference>
<feature type="transmembrane region" description="Helical" evidence="6">
    <location>
        <begin position="94"/>
        <end position="114"/>
    </location>
</feature>
<evidence type="ECO:0000256" key="4">
    <source>
        <dbReference type="ARBA" id="ARBA00023136"/>
    </source>
</evidence>
<evidence type="ECO:0000256" key="2">
    <source>
        <dbReference type="ARBA" id="ARBA00022692"/>
    </source>
</evidence>
<dbReference type="RefSeq" id="WP_145086459.1">
    <property type="nucleotide sequence ID" value="NZ_CP036298.1"/>
</dbReference>
<dbReference type="Proteomes" id="UP000318017">
    <property type="component" value="Chromosome"/>
</dbReference>
<dbReference type="Pfam" id="PF00999">
    <property type="entry name" value="Na_H_Exchanger"/>
    <property type="match status" value="1"/>
</dbReference>